<evidence type="ECO:0000256" key="7">
    <source>
        <dbReference type="RuleBase" id="RU004301"/>
    </source>
</evidence>
<keyword evidence="4 7" id="KW-0206">Cytoskeleton</keyword>
<organism evidence="8 9">
    <name type="scientific">Malassezia psittaci</name>
    <dbReference type="NCBI Taxonomy" id="1821823"/>
    <lineage>
        <taxon>Eukaryota</taxon>
        <taxon>Fungi</taxon>
        <taxon>Dikarya</taxon>
        <taxon>Basidiomycota</taxon>
        <taxon>Ustilaginomycotina</taxon>
        <taxon>Malasseziomycetes</taxon>
        <taxon>Malasseziales</taxon>
        <taxon>Malasseziaceae</taxon>
        <taxon>Malassezia</taxon>
    </lineage>
</organism>
<dbReference type="SUPFAM" id="SSF69103">
    <property type="entry name" value="Arp2/3 complex 16 kDa subunit ARPC5"/>
    <property type="match status" value="1"/>
</dbReference>
<comment type="similarity">
    <text evidence="2 7">Belongs to the ARPC5 family.</text>
</comment>
<proteinExistence type="inferred from homology"/>
<dbReference type="GO" id="GO:0034314">
    <property type="term" value="P:Arp2/3 complex-mediated actin nucleation"/>
    <property type="evidence" value="ECO:0007669"/>
    <property type="project" value="InterPro"/>
</dbReference>
<evidence type="ECO:0000256" key="5">
    <source>
        <dbReference type="ARBA" id="ARBA00040214"/>
    </source>
</evidence>
<protein>
    <recommendedName>
        <fullName evidence="5 7">Actin-related protein 2/3 complex subunit 5</fullName>
    </recommendedName>
</protein>
<dbReference type="EMBL" id="CP118379">
    <property type="protein sequence ID" value="WFD44558.1"/>
    <property type="molecule type" value="Genomic_DNA"/>
</dbReference>
<dbReference type="Pfam" id="PF04699">
    <property type="entry name" value="P16-Arc"/>
    <property type="match status" value="1"/>
</dbReference>
<dbReference type="PANTHER" id="PTHR12644">
    <property type="entry name" value="ARP2/3 COMPLEX 16 KD SUBUNIT P16-ARC"/>
    <property type="match status" value="1"/>
</dbReference>
<dbReference type="AlphaFoldDB" id="A0AAF0FHB7"/>
<sequence length="163" mass="17902">MTSMQDFRALDVDRWEEEALSAADLAVHDPRSAQELLQIAKGKQAGVRTKLASNDTPGALAQVLDDPPYGDHADQAKQINFSLLVEILNATRSTEIANVVKSLSLTHRDTLMSYLYKGLAMAGTRSQSTPTVNCAVFLLWHERLTQAAGTGCIMRVMTDRRSL</sequence>
<dbReference type="GO" id="GO:0005885">
    <property type="term" value="C:Arp2/3 protein complex"/>
    <property type="evidence" value="ECO:0007669"/>
    <property type="project" value="InterPro"/>
</dbReference>
<evidence type="ECO:0000256" key="1">
    <source>
        <dbReference type="ARBA" id="ARBA00004245"/>
    </source>
</evidence>
<dbReference type="GO" id="GO:0030833">
    <property type="term" value="P:regulation of actin filament polymerization"/>
    <property type="evidence" value="ECO:0007669"/>
    <property type="project" value="InterPro"/>
</dbReference>
<comment type="function">
    <text evidence="7">Functions as component of the Arp2/3 complex which is involved in regulation of actin polymerization and together with an activating nucleation-promoting factor (NPF) mediates the formation of branched actin networks. Arp2/3 complex plays a critical role in the control of cell morphogenesis via the modulation of cell polarity development.</text>
</comment>
<evidence type="ECO:0000256" key="6">
    <source>
        <dbReference type="ARBA" id="ARBA00060329"/>
    </source>
</evidence>
<evidence type="ECO:0000313" key="9">
    <source>
        <dbReference type="Proteomes" id="UP001214628"/>
    </source>
</evidence>
<comment type="function">
    <text evidence="6">Functions as a component of the Arp2/3 complex which is involved in regulation of actin polymerization and together with an activating nucleation-promoting factor (NPF) mediates the formation of branched actin networks.</text>
</comment>
<dbReference type="GO" id="GO:0044396">
    <property type="term" value="P:actin cortical patch organization"/>
    <property type="evidence" value="ECO:0007669"/>
    <property type="project" value="UniProtKB-ARBA"/>
</dbReference>
<keyword evidence="9" id="KW-1185">Reference proteome</keyword>
<reference evidence="8" key="1">
    <citation type="submission" date="2023-02" db="EMBL/GenBank/DDBJ databases">
        <title>Mating type loci evolution in Malassezia.</title>
        <authorList>
            <person name="Coelho M.A."/>
        </authorList>
    </citation>
    <scope>NUCLEOTIDE SEQUENCE</scope>
    <source>
        <strain evidence="8">CBS 14136</strain>
    </source>
</reference>
<dbReference type="InterPro" id="IPR036743">
    <property type="entry name" value="ARPC5_sf"/>
</dbReference>
<evidence type="ECO:0000256" key="2">
    <source>
        <dbReference type="ARBA" id="ARBA00006084"/>
    </source>
</evidence>
<gene>
    <name evidence="8" type="primary">ARC15</name>
    <name evidence="8" type="ORF">MPSI1_003226</name>
</gene>
<dbReference type="InterPro" id="IPR006789">
    <property type="entry name" value="ARPC5"/>
</dbReference>
<dbReference type="Gene3D" id="1.25.40.190">
    <property type="entry name" value="Actin-related protein 2/3 complex subunit 5"/>
    <property type="match status" value="1"/>
</dbReference>
<evidence type="ECO:0000256" key="4">
    <source>
        <dbReference type="ARBA" id="ARBA00023212"/>
    </source>
</evidence>
<dbReference type="PIRSF" id="PIRSF039096">
    <property type="entry name" value="p16-ARC"/>
    <property type="match status" value="1"/>
</dbReference>
<dbReference type="Proteomes" id="UP001214628">
    <property type="component" value="Chromosome 5"/>
</dbReference>
<dbReference type="FunFam" id="1.25.40.190:FF:000003">
    <property type="entry name" value="Actin-related protein 2/3 complex subunit 5"/>
    <property type="match status" value="1"/>
</dbReference>
<keyword evidence="3" id="KW-0963">Cytoplasm</keyword>
<name>A0AAF0FHB7_9BASI</name>
<accession>A0AAF0FHB7</accession>
<evidence type="ECO:0000256" key="3">
    <source>
        <dbReference type="ARBA" id="ARBA00022490"/>
    </source>
</evidence>
<evidence type="ECO:0000313" key="8">
    <source>
        <dbReference type="EMBL" id="WFD44558.1"/>
    </source>
</evidence>
<comment type="subcellular location">
    <subcellularLocation>
        <location evidence="1">Cytoplasm</location>
        <location evidence="1">Cytoskeleton</location>
    </subcellularLocation>
</comment>